<comment type="similarity">
    <text evidence="2">Belongs to the bacterial solute-binding protein 8 family.</text>
</comment>
<dbReference type="InterPro" id="IPR051313">
    <property type="entry name" value="Bact_iron-sidero_bind"/>
</dbReference>
<feature type="signal peptide" evidence="6">
    <location>
        <begin position="1"/>
        <end position="35"/>
    </location>
</feature>
<dbReference type="CDD" id="cd01146">
    <property type="entry name" value="FhuD"/>
    <property type="match status" value="1"/>
</dbReference>
<dbReference type="PANTHER" id="PTHR30532">
    <property type="entry name" value="IRON III DICITRATE-BINDING PERIPLASMIC PROTEIN"/>
    <property type="match status" value="1"/>
</dbReference>
<dbReference type="PRINTS" id="PR01715">
    <property type="entry name" value="FERRIBNDNGPP"/>
</dbReference>
<comment type="subcellular location">
    <subcellularLocation>
        <location evidence="1">Cell envelope</location>
    </subcellularLocation>
</comment>
<feature type="domain" description="Fe/B12 periplasmic-binding" evidence="7">
    <location>
        <begin position="93"/>
        <end position="363"/>
    </location>
</feature>
<evidence type="ECO:0000313" key="8">
    <source>
        <dbReference type="EMBL" id="GIP51500.1"/>
    </source>
</evidence>
<evidence type="ECO:0000256" key="5">
    <source>
        <dbReference type="SAM" id="MobiDB-lite"/>
    </source>
</evidence>
<dbReference type="Pfam" id="PF01497">
    <property type="entry name" value="Peripla_BP_2"/>
    <property type="match status" value="1"/>
</dbReference>
<protein>
    <submittedName>
        <fullName evidence="8">Ferrichrome ABC transporter substrate-binding protein</fullName>
    </submittedName>
</protein>
<keyword evidence="3" id="KW-0813">Transport</keyword>
<organism evidence="8 9">
    <name type="scientific">Paenibacillus vini</name>
    <dbReference type="NCBI Taxonomy" id="1476024"/>
    <lineage>
        <taxon>Bacteria</taxon>
        <taxon>Bacillati</taxon>
        <taxon>Bacillota</taxon>
        <taxon>Bacilli</taxon>
        <taxon>Bacillales</taxon>
        <taxon>Paenibacillaceae</taxon>
        <taxon>Paenibacillus</taxon>
    </lineage>
</organism>
<name>A0ABQ4M696_9BACL</name>
<dbReference type="SUPFAM" id="SSF53807">
    <property type="entry name" value="Helical backbone' metal receptor"/>
    <property type="match status" value="1"/>
</dbReference>
<feature type="region of interest" description="Disordered" evidence="5">
    <location>
        <begin position="48"/>
        <end position="70"/>
    </location>
</feature>
<keyword evidence="4 6" id="KW-0732">Signal</keyword>
<dbReference type="EMBL" id="BOSL01000001">
    <property type="protein sequence ID" value="GIP51500.1"/>
    <property type="molecule type" value="Genomic_DNA"/>
</dbReference>
<feature type="chain" id="PRO_5047479387" evidence="6">
    <location>
        <begin position="36"/>
        <end position="363"/>
    </location>
</feature>
<evidence type="ECO:0000256" key="2">
    <source>
        <dbReference type="ARBA" id="ARBA00008814"/>
    </source>
</evidence>
<evidence type="ECO:0000259" key="7">
    <source>
        <dbReference type="PROSITE" id="PS50983"/>
    </source>
</evidence>
<evidence type="ECO:0000256" key="4">
    <source>
        <dbReference type="ARBA" id="ARBA00022729"/>
    </source>
</evidence>
<accession>A0ABQ4M696</accession>
<keyword evidence="9" id="KW-1185">Reference proteome</keyword>
<evidence type="ECO:0000313" key="9">
    <source>
        <dbReference type="Proteomes" id="UP000679992"/>
    </source>
</evidence>
<evidence type="ECO:0000256" key="1">
    <source>
        <dbReference type="ARBA" id="ARBA00004196"/>
    </source>
</evidence>
<comment type="caution">
    <text evidence="8">The sequence shown here is derived from an EMBL/GenBank/DDBJ whole genome shotgun (WGS) entry which is preliminary data.</text>
</comment>
<evidence type="ECO:0000256" key="3">
    <source>
        <dbReference type="ARBA" id="ARBA00022448"/>
    </source>
</evidence>
<dbReference type="Proteomes" id="UP000679992">
    <property type="component" value="Unassembled WGS sequence"/>
</dbReference>
<sequence>MELRLYFYIMGELRMRKMKMLKMMASVICICLVLAACGNAKNNNNPAPAGNGENAGNTAEQSQNAANSGQQADGVRSFKHALGTADVEGTPTRIVALEYTYAEDLIALGVQPVGVADVKGYQAWVNTTPGLDANVQDVGTRQEPNLEAIMALDPDLILTSDFRAKDIYDKLADIAPTIAFSPYQDENGVDQYQEMIDTFNTIADAVGKQEEAKQVLAGLDETYKAAAEKLKSAGKENAEFTLVQAFSNQNSPVFRIFTDNSMAVKILNKIGLQNANKEPAYEVYGYSEKSVEAFPALQDSNFLYIVQDDDNVFETHLKENQVWKNLNFVKENRTYALGGDSWVFGGPLSAKTLVDKAVSVLAP</sequence>
<dbReference type="InterPro" id="IPR002491">
    <property type="entry name" value="ABC_transptr_periplasmic_BD"/>
</dbReference>
<dbReference type="PANTHER" id="PTHR30532:SF29">
    <property type="entry name" value="FE(3+) DICITRATE-BINDING PERIPLASMIC PROTEIN"/>
    <property type="match status" value="1"/>
</dbReference>
<dbReference type="Gene3D" id="3.40.50.1980">
    <property type="entry name" value="Nitrogenase molybdenum iron protein domain"/>
    <property type="match status" value="2"/>
</dbReference>
<gene>
    <name evidence="8" type="primary">fhuD_1</name>
    <name evidence="8" type="ORF">J42TS3_05350</name>
</gene>
<proteinExistence type="inferred from homology"/>
<evidence type="ECO:0000256" key="6">
    <source>
        <dbReference type="SAM" id="SignalP"/>
    </source>
</evidence>
<dbReference type="PROSITE" id="PS50983">
    <property type="entry name" value="FE_B12_PBP"/>
    <property type="match status" value="1"/>
</dbReference>
<reference evidence="8 9" key="1">
    <citation type="submission" date="2021-03" db="EMBL/GenBank/DDBJ databases">
        <title>Antimicrobial resistance genes in bacteria isolated from Japanese honey, and their potential for conferring macrolide and lincosamide resistance in the American foulbrood pathogen Paenibacillus larvae.</title>
        <authorList>
            <person name="Okamoto M."/>
            <person name="Kumagai M."/>
            <person name="Kanamori H."/>
            <person name="Takamatsu D."/>
        </authorList>
    </citation>
    <scope>NUCLEOTIDE SEQUENCE [LARGE SCALE GENOMIC DNA]</scope>
    <source>
        <strain evidence="8 9">J42TS3</strain>
    </source>
</reference>